<gene>
    <name evidence="2" type="ORF">BDV24DRAFT_141333</name>
</gene>
<dbReference type="EMBL" id="ML737192">
    <property type="protein sequence ID" value="KAE8336608.1"/>
    <property type="molecule type" value="Genomic_DNA"/>
</dbReference>
<proteinExistence type="predicted"/>
<organism evidence="2">
    <name type="scientific">Aspergillus arachidicola</name>
    <dbReference type="NCBI Taxonomy" id="656916"/>
    <lineage>
        <taxon>Eukaryota</taxon>
        <taxon>Fungi</taxon>
        <taxon>Dikarya</taxon>
        <taxon>Ascomycota</taxon>
        <taxon>Pezizomycotina</taxon>
        <taxon>Eurotiomycetes</taxon>
        <taxon>Eurotiomycetidae</taxon>
        <taxon>Eurotiales</taxon>
        <taxon>Aspergillaceae</taxon>
        <taxon>Aspergillus</taxon>
        <taxon>Aspergillus subgen. Circumdati</taxon>
    </lineage>
</organism>
<sequence length="90" mass="9937">MGRCLYFMLTQEQPTIVKSWMGIVYLSLSWHDRSIGATSGVNLSLYSPISVFRTAMVYVHVFVLPLLAALLVRQQSITQLKSGGATGVQC</sequence>
<protein>
    <submittedName>
        <fullName evidence="2">Uncharacterized protein</fullName>
    </submittedName>
</protein>
<evidence type="ECO:0000256" key="1">
    <source>
        <dbReference type="SAM" id="Phobius"/>
    </source>
</evidence>
<dbReference type="Proteomes" id="UP000325558">
    <property type="component" value="Unassembled WGS sequence"/>
</dbReference>
<feature type="transmembrane region" description="Helical" evidence="1">
    <location>
        <begin position="51"/>
        <end position="72"/>
    </location>
</feature>
<evidence type="ECO:0000313" key="2">
    <source>
        <dbReference type="EMBL" id="KAE8336608.1"/>
    </source>
</evidence>
<name>A0A5N6XUF5_9EURO</name>
<keyword evidence="1" id="KW-0472">Membrane</keyword>
<keyword evidence="1" id="KW-0812">Transmembrane</keyword>
<reference evidence="2" key="1">
    <citation type="submission" date="2019-04" db="EMBL/GenBank/DDBJ databases">
        <title>Friends and foes A comparative genomics study of 23 Aspergillus species from section Flavi.</title>
        <authorList>
            <consortium name="DOE Joint Genome Institute"/>
            <person name="Kjaerbolling I."/>
            <person name="Vesth T."/>
            <person name="Frisvad J.C."/>
            <person name="Nybo J.L."/>
            <person name="Theobald S."/>
            <person name="Kildgaard S."/>
            <person name="Isbrandt T."/>
            <person name="Kuo A."/>
            <person name="Sato A."/>
            <person name="Lyhne E.K."/>
            <person name="Kogle M.E."/>
            <person name="Wiebenga A."/>
            <person name="Kun R.S."/>
            <person name="Lubbers R.J."/>
            <person name="Makela M.R."/>
            <person name="Barry K."/>
            <person name="Chovatia M."/>
            <person name="Clum A."/>
            <person name="Daum C."/>
            <person name="Haridas S."/>
            <person name="He G."/>
            <person name="LaButti K."/>
            <person name="Lipzen A."/>
            <person name="Mondo S."/>
            <person name="Riley R."/>
            <person name="Salamov A."/>
            <person name="Simmons B.A."/>
            <person name="Magnuson J.K."/>
            <person name="Henrissat B."/>
            <person name="Mortensen U.H."/>
            <person name="Larsen T.O."/>
            <person name="Devries R.P."/>
            <person name="Grigoriev I.V."/>
            <person name="Machida M."/>
            <person name="Baker S.E."/>
            <person name="Andersen M.R."/>
        </authorList>
    </citation>
    <scope>NUCLEOTIDE SEQUENCE</scope>
    <source>
        <strain evidence="2">CBS 117612</strain>
    </source>
</reference>
<dbReference type="AlphaFoldDB" id="A0A5N6XUF5"/>
<keyword evidence="1" id="KW-1133">Transmembrane helix</keyword>
<accession>A0A5N6XUF5</accession>